<evidence type="ECO:0000256" key="1">
    <source>
        <dbReference type="ARBA" id="ARBA00004370"/>
    </source>
</evidence>
<evidence type="ECO:0000256" key="3">
    <source>
        <dbReference type="ARBA" id="ARBA00023136"/>
    </source>
</evidence>
<dbReference type="PANTHER" id="PTHR12815">
    <property type="entry name" value="SORTING AND ASSEMBLY MACHINERY SAMM50 PROTEIN FAMILY MEMBER"/>
    <property type="match status" value="1"/>
</dbReference>
<dbReference type="PANTHER" id="PTHR12815:SF42">
    <property type="entry name" value="BACTERIAL SURFACE ANTIGEN (D15) DOMAIN-CONTAINING PROTEIN"/>
    <property type="match status" value="1"/>
</dbReference>
<sequence length="658" mass="69885">MRCPKFAGCSALNSPPSPPNADKAESCRPSESCGAWPNDGLDFKALGIVVLLTRNLGLRKLNFAPLWRRICMPVALVFLGQSALALDDVQITVLGADSDLESAINAASLVQTAKQDGETDPRDVMAAALAEYGRLTEVLYANGYYGGVIRIRVDGREAGRIPVFNLPTRISTIAITVDPGAPFTFGAARVAPLAPGTKLPEGFRAGARAESTQVQAAADAAHLAWRQAGHPKADLTSQSITADHTRHTLSADLRFTSGPKAQFGRMTQTTDSTVRAERITRIAGFPSGEVYSPEALEKVASRLRRTGAFSSVSLTEAETLNPDDTLDVGLALADEKPRRFGVGAELSSQEGIGLSAYWMHRNFLGGAERFRVEGEVAGIGGQNSGTDYRLGARLEQPATFGPDTTAFGYANAAYEDEPAYISRSIELGAGMTRIFSDTLNGEIGVGLHYSDTTDVFGDREFFHLTLPIGLTWDRRNDLLDATSGLFVRAEVTPFLSLNDGGSGARGFVDARAYRGLGVGDRFVFAGRVQAGTVYSESVTDIPPEYLFFSGGGNSVRGQPYQSLGIPVGADLRGGRSYLALSTELRATITDTIGVVAFADAGHVSDDSLFAGDGNWHAGAGLGVRYKTPIGPLRLDVAWPISGDTGDGIQIYLGIGQAF</sequence>
<dbReference type="Gene3D" id="2.40.160.50">
    <property type="entry name" value="membrane protein fhac: a member of the omp85/tpsb transporter family"/>
    <property type="match status" value="1"/>
</dbReference>
<dbReference type="Gene3D" id="3.10.20.310">
    <property type="entry name" value="membrane protein fhac"/>
    <property type="match status" value="1"/>
</dbReference>
<comment type="subcellular location">
    <subcellularLocation>
        <location evidence="1">Membrane</location>
    </subcellularLocation>
</comment>
<dbReference type="EMBL" id="OMOI01000001">
    <property type="protein sequence ID" value="SPF76499.1"/>
    <property type="molecule type" value="Genomic_DNA"/>
</dbReference>
<dbReference type="Pfam" id="PF01103">
    <property type="entry name" value="Omp85"/>
    <property type="match status" value="1"/>
</dbReference>
<dbReference type="OrthoDB" id="9769707at2"/>
<dbReference type="Proteomes" id="UP000244911">
    <property type="component" value="Unassembled WGS sequence"/>
</dbReference>
<evidence type="ECO:0000256" key="4">
    <source>
        <dbReference type="SAM" id="MobiDB-lite"/>
    </source>
</evidence>
<keyword evidence="7" id="KW-1185">Reference proteome</keyword>
<keyword evidence="2" id="KW-1134">Transmembrane beta strand</keyword>
<dbReference type="AlphaFoldDB" id="A0A2R8AKS0"/>
<feature type="region of interest" description="Disordered" evidence="4">
    <location>
        <begin position="1"/>
        <end position="26"/>
    </location>
</feature>
<evidence type="ECO:0000256" key="2">
    <source>
        <dbReference type="ARBA" id="ARBA00022452"/>
    </source>
</evidence>
<dbReference type="GO" id="GO:0019867">
    <property type="term" value="C:outer membrane"/>
    <property type="evidence" value="ECO:0007669"/>
    <property type="project" value="InterPro"/>
</dbReference>
<proteinExistence type="predicted"/>
<keyword evidence="2" id="KW-0812">Transmembrane</keyword>
<feature type="domain" description="Bacterial surface antigen (D15)" evidence="5">
    <location>
        <begin position="362"/>
        <end position="658"/>
    </location>
</feature>
<gene>
    <name evidence="6" type="primary">tamA</name>
    <name evidence="6" type="ORF">ALP8811_01507</name>
</gene>
<evidence type="ECO:0000259" key="5">
    <source>
        <dbReference type="Pfam" id="PF01103"/>
    </source>
</evidence>
<dbReference type="InterPro" id="IPR039910">
    <property type="entry name" value="D15-like"/>
</dbReference>
<dbReference type="InterPro" id="IPR000184">
    <property type="entry name" value="Bac_surfAg_D15"/>
</dbReference>
<evidence type="ECO:0000313" key="7">
    <source>
        <dbReference type="Proteomes" id="UP000244911"/>
    </source>
</evidence>
<organism evidence="6 7">
    <name type="scientific">Aliiroseovarius pelagivivens</name>
    <dbReference type="NCBI Taxonomy" id="1639690"/>
    <lineage>
        <taxon>Bacteria</taxon>
        <taxon>Pseudomonadati</taxon>
        <taxon>Pseudomonadota</taxon>
        <taxon>Alphaproteobacteria</taxon>
        <taxon>Rhodobacterales</taxon>
        <taxon>Paracoccaceae</taxon>
        <taxon>Aliiroseovarius</taxon>
    </lineage>
</organism>
<evidence type="ECO:0000313" key="6">
    <source>
        <dbReference type="EMBL" id="SPF76499.1"/>
    </source>
</evidence>
<protein>
    <submittedName>
        <fullName evidence="6">Translocation and assembly module TamA</fullName>
    </submittedName>
</protein>
<accession>A0A2R8AKS0</accession>
<reference evidence="6 7" key="1">
    <citation type="submission" date="2018-03" db="EMBL/GenBank/DDBJ databases">
        <authorList>
            <person name="Keele B.F."/>
        </authorList>
    </citation>
    <scope>NUCLEOTIDE SEQUENCE [LARGE SCALE GENOMIC DNA]</scope>
    <source>
        <strain evidence="6 7">CECT 8811</strain>
    </source>
</reference>
<keyword evidence="3" id="KW-0472">Membrane</keyword>
<name>A0A2R8AKS0_9RHOB</name>